<dbReference type="EMBL" id="PJQD01000001">
    <property type="protein sequence ID" value="POY76866.1"/>
    <property type="molecule type" value="Genomic_DNA"/>
</dbReference>
<comment type="subcellular location">
    <subcellularLocation>
        <location evidence="1 7">Membrane</location>
        <topology evidence="1 7">Multi-pass membrane protein</topology>
    </subcellularLocation>
</comment>
<keyword evidence="7" id="KW-0406">Ion transport</keyword>
<gene>
    <name evidence="8" type="ORF">BMF94_0118</name>
</gene>
<evidence type="ECO:0000313" key="8">
    <source>
        <dbReference type="EMBL" id="POY76866.1"/>
    </source>
</evidence>
<keyword evidence="6 7" id="KW-0472">Membrane</keyword>
<dbReference type="GO" id="GO:0005381">
    <property type="term" value="F:iron ion transmembrane transporter activity"/>
    <property type="evidence" value="ECO:0007669"/>
    <property type="project" value="UniProtKB-UniRule"/>
</dbReference>
<feature type="transmembrane region" description="Helical" evidence="7">
    <location>
        <begin position="418"/>
        <end position="439"/>
    </location>
</feature>
<accession>A0A2S5BJC2</accession>
<comment type="caution">
    <text evidence="8">The sequence shown here is derived from an EMBL/GenBank/DDBJ whole genome shotgun (WGS) entry which is preliminary data.</text>
</comment>
<comment type="caution">
    <text evidence="7">Lacks conserved residue(s) required for the propagation of feature annotation.</text>
</comment>
<evidence type="ECO:0000256" key="3">
    <source>
        <dbReference type="ARBA" id="ARBA00022448"/>
    </source>
</evidence>
<feature type="transmembrane region" description="Helical" evidence="7">
    <location>
        <begin position="260"/>
        <end position="280"/>
    </location>
</feature>
<keyword evidence="4 7" id="KW-0812">Transmembrane</keyword>
<feature type="transmembrane region" description="Helical" evidence="7">
    <location>
        <begin position="518"/>
        <end position="537"/>
    </location>
</feature>
<evidence type="ECO:0000256" key="2">
    <source>
        <dbReference type="ARBA" id="ARBA00006279"/>
    </source>
</evidence>
<protein>
    <recommendedName>
        <fullName evidence="7">Solute carrier family 40 member</fullName>
    </recommendedName>
</protein>
<evidence type="ECO:0000256" key="1">
    <source>
        <dbReference type="ARBA" id="ARBA00004141"/>
    </source>
</evidence>
<dbReference type="AlphaFoldDB" id="A0A2S5BJC2"/>
<keyword evidence="3 7" id="KW-0813">Transport</keyword>
<feature type="transmembrane region" description="Helical" evidence="7">
    <location>
        <begin position="235"/>
        <end position="254"/>
    </location>
</feature>
<keyword evidence="9" id="KW-1185">Reference proteome</keyword>
<feature type="transmembrane region" description="Helical" evidence="7">
    <location>
        <begin position="99"/>
        <end position="119"/>
    </location>
</feature>
<feature type="transmembrane region" description="Helical" evidence="7">
    <location>
        <begin position="350"/>
        <end position="374"/>
    </location>
</feature>
<comment type="function">
    <text evidence="7">May be involved in iron transport and iron homeostasis.</text>
</comment>
<organism evidence="8 9">
    <name type="scientific">Rhodotorula taiwanensis</name>
    <dbReference type="NCBI Taxonomy" id="741276"/>
    <lineage>
        <taxon>Eukaryota</taxon>
        <taxon>Fungi</taxon>
        <taxon>Dikarya</taxon>
        <taxon>Basidiomycota</taxon>
        <taxon>Pucciniomycotina</taxon>
        <taxon>Microbotryomycetes</taxon>
        <taxon>Sporidiobolales</taxon>
        <taxon>Sporidiobolaceae</taxon>
        <taxon>Rhodotorula</taxon>
    </lineage>
</organism>
<dbReference type="PANTHER" id="PTHR11660">
    <property type="entry name" value="SOLUTE CARRIER FAMILY 40 MEMBER"/>
    <property type="match status" value="1"/>
</dbReference>
<dbReference type="Proteomes" id="UP000237144">
    <property type="component" value="Unassembled WGS sequence"/>
</dbReference>
<proteinExistence type="inferred from homology"/>
<evidence type="ECO:0000256" key="6">
    <source>
        <dbReference type="ARBA" id="ARBA00023136"/>
    </source>
</evidence>
<evidence type="ECO:0000256" key="4">
    <source>
        <dbReference type="ARBA" id="ARBA00022692"/>
    </source>
</evidence>
<dbReference type="InterPro" id="IPR009716">
    <property type="entry name" value="Ferroportin-1"/>
</dbReference>
<dbReference type="Pfam" id="PF06963">
    <property type="entry name" value="FPN1"/>
    <property type="match status" value="2"/>
</dbReference>
<comment type="similarity">
    <text evidence="2 7">Belongs to the ferroportin (FP) (TC 2.A.100) family. SLC40A subfamily.</text>
</comment>
<dbReference type="GO" id="GO:0016020">
    <property type="term" value="C:membrane"/>
    <property type="evidence" value="ECO:0007669"/>
    <property type="project" value="UniProtKB-SubCell"/>
</dbReference>
<feature type="transmembrane region" description="Helical" evidence="7">
    <location>
        <begin position="140"/>
        <end position="158"/>
    </location>
</feature>
<evidence type="ECO:0000313" key="9">
    <source>
        <dbReference type="Proteomes" id="UP000237144"/>
    </source>
</evidence>
<feature type="transmembrane region" description="Helical" evidence="7">
    <location>
        <begin position="386"/>
        <end position="406"/>
    </location>
</feature>
<feature type="transmembrane region" description="Helical" evidence="7">
    <location>
        <begin position="164"/>
        <end position="182"/>
    </location>
</feature>
<dbReference type="SUPFAM" id="SSF103473">
    <property type="entry name" value="MFS general substrate transporter"/>
    <property type="match status" value="1"/>
</dbReference>
<name>A0A2S5BJC2_9BASI</name>
<dbReference type="STRING" id="741276.A0A2S5BJC2"/>
<sequence>MARTATVAEQDIVELEPVATRQAGEDAKITHAVIDPPTSDDATTSPPATSQQQAQLDSRAMWSLLAQHLSSTWGQRCYEFASYLFLIKLFPDTTLQPSIFGFFTTGAAILLAGSVGHLVDLYPRLRFVRGAIIAQKLTVGVSYAMFLIAFLGFAPLYSRGPHRAVLTGLFVLLVILSMDWHLGRCRAGLGDDHRAGRRSCSDPSEYASRGLLGALSAPPADGALLYYSYLRRVDLLSKLLAPLFVSLLTTAVSYTFATAFLLGFAAGSMVFEFIWINLVYRRLPVLAANPRSEQTVRAQNDTESIKSVEPVSRLTETPRDTSTWSTWIGKIRLRLASEYQNWRTFVKNPIFFSSLSISLLYLTVLSFDGSMLAYLKAHSYPDPFVAGMRGVGVVTGLLGTLAMPMLEKRIGLVRTGTWSVFSEVITLIPAVLAFFVITPPTGKRGSPGNDAMLFTGMALSRIGLWSFDLAQLKELQQALDDHPNRNSIMALQFSLQNMLDLVKYIVTMILNRPSEFKWAALISFCAVVAGAACYLIYARKERGHLVHLEWTERLLHKQR</sequence>
<dbReference type="InterPro" id="IPR036259">
    <property type="entry name" value="MFS_trans_sf"/>
</dbReference>
<dbReference type="PANTHER" id="PTHR11660:SF57">
    <property type="entry name" value="SOLUTE CARRIER FAMILY 40 MEMBER"/>
    <property type="match status" value="1"/>
</dbReference>
<dbReference type="OrthoDB" id="648861at2759"/>
<evidence type="ECO:0000256" key="5">
    <source>
        <dbReference type="ARBA" id="ARBA00022989"/>
    </source>
</evidence>
<keyword evidence="5 7" id="KW-1133">Transmembrane helix</keyword>
<reference evidence="8 9" key="1">
    <citation type="journal article" date="2018" name="Front. Microbiol.">
        <title>Prospects for Fungal Bioremediation of Acidic Radioactive Waste Sites: Characterization and Genome Sequence of Rhodotorula taiwanensis MD1149.</title>
        <authorList>
            <person name="Tkavc R."/>
            <person name="Matrosova V.Y."/>
            <person name="Grichenko O.E."/>
            <person name="Gostincar C."/>
            <person name="Volpe R.P."/>
            <person name="Klimenkova P."/>
            <person name="Gaidamakova E.K."/>
            <person name="Zhou C.E."/>
            <person name="Stewart B.J."/>
            <person name="Lyman M.G."/>
            <person name="Malfatti S.A."/>
            <person name="Rubinfeld B."/>
            <person name="Courtot M."/>
            <person name="Singh J."/>
            <person name="Dalgard C.L."/>
            <person name="Hamilton T."/>
            <person name="Frey K.G."/>
            <person name="Gunde-Cimerman N."/>
            <person name="Dugan L."/>
            <person name="Daly M.J."/>
        </authorList>
    </citation>
    <scope>NUCLEOTIDE SEQUENCE [LARGE SCALE GENOMIC DNA]</scope>
    <source>
        <strain evidence="8 9">MD1149</strain>
    </source>
</reference>
<evidence type="ECO:0000256" key="7">
    <source>
        <dbReference type="RuleBase" id="RU365065"/>
    </source>
</evidence>